<reference evidence="2" key="2">
    <citation type="journal article" date="2022" name="Microbiol. Resour. Announc.">
        <title>Metagenome Sequencing to Explore Phylogenomics of Terrestrial Cyanobacteria.</title>
        <authorList>
            <person name="Ward R.D."/>
            <person name="Stajich J.E."/>
            <person name="Johansen J.R."/>
            <person name="Huntemann M."/>
            <person name="Clum A."/>
            <person name="Foster B."/>
            <person name="Foster B."/>
            <person name="Roux S."/>
            <person name="Palaniappan K."/>
            <person name="Varghese N."/>
            <person name="Mukherjee S."/>
            <person name="Reddy T.B.K."/>
            <person name="Daum C."/>
            <person name="Copeland A."/>
            <person name="Chen I.A."/>
            <person name="Ivanova N.N."/>
            <person name="Kyrpides N.C."/>
            <person name="Shapiro N."/>
            <person name="Eloe-Fadrosh E.A."/>
            <person name="Pietrasiak N."/>
        </authorList>
    </citation>
    <scope>NUCLEOTIDE SEQUENCE</scope>
    <source>
        <strain evidence="2">UHER 2000/2452</strain>
    </source>
</reference>
<keyword evidence="1" id="KW-0472">Membrane</keyword>
<protein>
    <submittedName>
        <fullName evidence="2">Uncharacterized protein</fullName>
    </submittedName>
</protein>
<evidence type="ECO:0000256" key="1">
    <source>
        <dbReference type="SAM" id="Phobius"/>
    </source>
</evidence>
<proteinExistence type="predicted"/>
<evidence type="ECO:0000313" key="3">
    <source>
        <dbReference type="Proteomes" id="UP000757435"/>
    </source>
</evidence>
<feature type="transmembrane region" description="Helical" evidence="1">
    <location>
        <begin position="32"/>
        <end position="50"/>
    </location>
</feature>
<accession>A0A951UP14</accession>
<keyword evidence="1" id="KW-1133">Transmembrane helix</keyword>
<comment type="caution">
    <text evidence="2">The sequence shown here is derived from an EMBL/GenBank/DDBJ whole genome shotgun (WGS) entry which is preliminary data.</text>
</comment>
<gene>
    <name evidence="2" type="ORF">KME15_20550</name>
</gene>
<name>A0A951UP14_9CYAN</name>
<keyword evidence="1" id="KW-0812">Transmembrane</keyword>
<sequence length="661" mass="73550">MKYLTGTHQALAESQQSDLMGRFSGLRFDQRMIAIAASTALGLTCAALAWTGTSSDRVYFCVVHPSQELQCFDHQRHPWRMTKYYWEQWQDKGMPEHIILNPKIGNGSGVESATNPYKAAWAFGAFIGFAAAGWMLRHLQHEDSKLAPLEAIAQQQEEAVADMAARTAVVEAYRAVAISQAEIEADVELVRHEHLIRLGHAELLGETEIEIARLEADEIKLDAQTAGMTDEMKGQYVEFLRKVETPYLTGTQTLDSINSPADKVTGGKQEALDQEPDGSIIPVEDLAQSIADADIDEGNILFAARSRAGKTTLIGNAIYRKHQRHNGNIDFRIFDGKGGKDVKFAGLERSPKDYTLVNTEAAAAQMMGEFSGVLGALAAYQTEPEHHFPMVCIHEELNHQRVLLPKKRREQLNENVARYATQGMGEEFYHWLSSHSHYVEEVGLNRMIQQCYRIVALGRNGKYESLQFVLEDEKVIRDKGTRDRLKAQLQEYIASGGKGTIAFTNLEGNPRLVTLPFYSKNVLISNTNEALNDEPLASPSEARIAPDILEVIDDAVAESEADRLERMWELEFKVRPEETPVDDEFTALEIRVHNAALGIDKGITARAIARSGIAEIKGMGYNESVKAIQAVFLTLQSKGVGYIVEDKTTSRYLPKVGKLGE</sequence>
<evidence type="ECO:0000313" key="2">
    <source>
        <dbReference type="EMBL" id="MBW4661072.1"/>
    </source>
</evidence>
<dbReference type="Proteomes" id="UP000757435">
    <property type="component" value="Unassembled WGS sequence"/>
</dbReference>
<dbReference type="AlphaFoldDB" id="A0A951UP14"/>
<reference evidence="2" key="1">
    <citation type="submission" date="2021-05" db="EMBL/GenBank/DDBJ databases">
        <authorList>
            <person name="Pietrasiak N."/>
            <person name="Ward R."/>
            <person name="Stajich J.E."/>
            <person name="Kurbessoian T."/>
        </authorList>
    </citation>
    <scope>NUCLEOTIDE SEQUENCE</scope>
    <source>
        <strain evidence="2">UHER 2000/2452</strain>
    </source>
</reference>
<organism evidence="2 3">
    <name type="scientific">Drouetiella hepatica Uher 2000/2452</name>
    <dbReference type="NCBI Taxonomy" id="904376"/>
    <lineage>
        <taxon>Bacteria</taxon>
        <taxon>Bacillati</taxon>
        <taxon>Cyanobacteriota</taxon>
        <taxon>Cyanophyceae</taxon>
        <taxon>Oculatellales</taxon>
        <taxon>Oculatellaceae</taxon>
        <taxon>Drouetiella</taxon>
    </lineage>
</organism>
<dbReference type="EMBL" id="JAHHHD010000029">
    <property type="protein sequence ID" value="MBW4661072.1"/>
    <property type="molecule type" value="Genomic_DNA"/>
</dbReference>